<dbReference type="EMBL" id="JANGCH010000010">
    <property type="protein sequence ID" value="MCQ5122186.1"/>
    <property type="molecule type" value="Genomic_DNA"/>
</dbReference>
<dbReference type="Proteomes" id="UP001524435">
    <property type="component" value="Unassembled WGS sequence"/>
</dbReference>
<evidence type="ECO:0000256" key="2">
    <source>
        <dbReference type="SAM" id="Phobius"/>
    </source>
</evidence>
<protein>
    <submittedName>
        <fullName evidence="4">Helix-turn-helix domain-containing protein</fullName>
    </submittedName>
</protein>
<feature type="transmembrane region" description="Helical" evidence="2">
    <location>
        <begin position="194"/>
        <end position="215"/>
    </location>
</feature>
<dbReference type="InterPro" id="IPR001387">
    <property type="entry name" value="Cro/C1-type_HTH"/>
</dbReference>
<dbReference type="RefSeq" id="WP_178200328.1">
    <property type="nucleotide sequence ID" value="NZ_CALVCM010000015.1"/>
</dbReference>
<proteinExistence type="predicted"/>
<reference evidence="4 5" key="1">
    <citation type="submission" date="2022-06" db="EMBL/GenBank/DDBJ databases">
        <title>Isolation of gut microbiota from human fecal samples.</title>
        <authorList>
            <person name="Pamer E.G."/>
            <person name="Barat B."/>
            <person name="Waligurski E."/>
            <person name="Medina S."/>
            <person name="Paddock L."/>
            <person name="Mostad J."/>
        </authorList>
    </citation>
    <scope>NUCLEOTIDE SEQUENCE [LARGE SCALE GENOMIC DNA]</scope>
    <source>
        <strain evidence="4 5">DFI.6.1</strain>
    </source>
</reference>
<evidence type="ECO:0000256" key="1">
    <source>
        <dbReference type="ARBA" id="ARBA00023125"/>
    </source>
</evidence>
<evidence type="ECO:0000313" key="5">
    <source>
        <dbReference type="Proteomes" id="UP001524435"/>
    </source>
</evidence>
<evidence type="ECO:0000259" key="3">
    <source>
        <dbReference type="PROSITE" id="PS50943"/>
    </source>
</evidence>
<keyword evidence="2" id="KW-0812">Transmembrane</keyword>
<dbReference type="SMART" id="SM00530">
    <property type="entry name" value="HTH_XRE"/>
    <property type="match status" value="1"/>
</dbReference>
<sequence length="322" mass="37263">MKFSEKLKQLRKDKGMSQEDLAFELNVSRQAVSKWESDNAYPETDKLIQIGKLFSVSIDYLLNEETDHNKNEEMFPQQSFYEVSMAEMKDYLTFKKKFAKMIGIGVMLCILSLLPPLISTEMKQTQRIAIDEILLKDALGAAGMFLIVAVGVIIFIIYGIKNAQFNKKYEQELTIKKEDYRNLKTEHQQFHDHFIIAMASGVFLCIFALISAILIDAIIEKDVYTGGSLFIFVAIAVYIFIYFGLRESSYQFFLEHEKYQKEKEKEKKTEEMTDRYFEIVMPIVGVLYCGFGLWTGIWHPSWIVFPLTAVIILAYAAIKNKQ</sequence>
<feature type="transmembrane region" description="Helical" evidence="2">
    <location>
        <begin position="276"/>
        <end position="294"/>
    </location>
</feature>
<dbReference type="PROSITE" id="PS50943">
    <property type="entry name" value="HTH_CROC1"/>
    <property type="match status" value="1"/>
</dbReference>
<evidence type="ECO:0000313" key="4">
    <source>
        <dbReference type="EMBL" id="MCQ5122186.1"/>
    </source>
</evidence>
<gene>
    <name evidence="4" type="ORF">NE663_07935</name>
</gene>
<dbReference type="InterPro" id="IPR010982">
    <property type="entry name" value="Lambda_DNA-bd_dom_sf"/>
</dbReference>
<keyword evidence="5" id="KW-1185">Reference proteome</keyword>
<feature type="transmembrane region" description="Helical" evidence="2">
    <location>
        <begin position="300"/>
        <end position="318"/>
    </location>
</feature>
<dbReference type="PANTHER" id="PTHR46558">
    <property type="entry name" value="TRACRIPTIONAL REGULATORY PROTEIN-RELATED-RELATED"/>
    <property type="match status" value="1"/>
</dbReference>
<feature type="transmembrane region" description="Helical" evidence="2">
    <location>
        <begin position="227"/>
        <end position="245"/>
    </location>
</feature>
<feature type="transmembrane region" description="Helical" evidence="2">
    <location>
        <begin position="138"/>
        <end position="160"/>
    </location>
</feature>
<keyword evidence="2" id="KW-0472">Membrane</keyword>
<feature type="transmembrane region" description="Helical" evidence="2">
    <location>
        <begin position="98"/>
        <end position="118"/>
    </location>
</feature>
<dbReference type="CDD" id="cd00093">
    <property type="entry name" value="HTH_XRE"/>
    <property type="match status" value="1"/>
</dbReference>
<dbReference type="PANTHER" id="PTHR46558:SF13">
    <property type="entry name" value="HTH-TYPE TRANSCRIPTIONAL REGULATOR IMMR"/>
    <property type="match status" value="1"/>
</dbReference>
<accession>A0ABT1SLT6</accession>
<dbReference type="SUPFAM" id="SSF47413">
    <property type="entry name" value="lambda repressor-like DNA-binding domains"/>
    <property type="match status" value="1"/>
</dbReference>
<feature type="domain" description="HTH cro/C1-type" evidence="3">
    <location>
        <begin position="7"/>
        <end position="61"/>
    </location>
</feature>
<organism evidence="4 5">
    <name type="scientific">Massilicoli timonensis</name>
    <dbReference type="NCBI Taxonomy" id="2015901"/>
    <lineage>
        <taxon>Bacteria</taxon>
        <taxon>Bacillati</taxon>
        <taxon>Bacillota</taxon>
        <taxon>Erysipelotrichia</taxon>
        <taxon>Erysipelotrichales</taxon>
        <taxon>Erysipelotrichaceae</taxon>
        <taxon>Massilicoli</taxon>
    </lineage>
</organism>
<dbReference type="Pfam" id="PF01381">
    <property type="entry name" value="HTH_3"/>
    <property type="match status" value="1"/>
</dbReference>
<keyword evidence="2" id="KW-1133">Transmembrane helix</keyword>
<dbReference type="Gene3D" id="1.10.260.40">
    <property type="entry name" value="lambda repressor-like DNA-binding domains"/>
    <property type="match status" value="1"/>
</dbReference>
<name>A0ABT1SLT6_9FIRM</name>
<keyword evidence="1" id="KW-0238">DNA-binding</keyword>
<comment type="caution">
    <text evidence="4">The sequence shown here is derived from an EMBL/GenBank/DDBJ whole genome shotgun (WGS) entry which is preliminary data.</text>
</comment>